<dbReference type="Pfam" id="PF00975">
    <property type="entry name" value="Thioesterase"/>
    <property type="match status" value="1"/>
</dbReference>
<dbReference type="RefSeq" id="WP_141301922.1">
    <property type="nucleotide sequence ID" value="NZ_BJMN01000058.1"/>
</dbReference>
<proteinExistence type="inferred from homology"/>
<reference evidence="4 5" key="1">
    <citation type="submission" date="2019-06" db="EMBL/GenBank/DDBJ databases">
        <title>Whole genome shotgun sequence of Streptomyces gardneri NBRC 12865.</title>
        <authorList>
            <person name="Hosoyama A."/>
            <person name="Uohara A."/>
            <person name="Ohji S."/>
            <person name="Ichikawa N."/>
        </authorList>
    </citation>
    <scope>NUCLEOTIDE SEQUENCE [LARGE SCALE GENOMIC DNA]</scope>
    <source>
        <strain evidence="4 5">NBRC 12865</strain>
    </source>
</reference>
<organism evidence="4 5">
    <name type="scientific">Streptomyces gardneri</name>
    <dbReference type="NCBI Taxonomy" id="66892"/>
    <lineage>
        <taxon>Bacteria</taxon>
        <taxon>Bacillati</taxon>
        <taxon>Actinomycetota</taxon>
        <taxon>Actinomycetes</taxon>
        <taxon>Kitasatosporales</taxon>
        <taxon>Streptomycetaceae</taxon>
        <taxon>Streptomyces</taxon>
    </lineage>
</organism>
<dbReference type="Gene3D" id="3.40.50.1820">
    <property type="entry name" value="alpha/beta hydrolase"/>
    <property type="match status" value="1"/>
</dbReference>
<dbReference type="SUPFAM" id="SSF53474">
    <property type="entry name" value="alpha/beta-Hydrolases"/>
    <property type="match status" value="1"/>
</dbReference>
<accession>A0A4Y3RUA1</accession>
<dbReference type="PANTHER" id="PTHR11487:SF0">
    <property type="entry name" value="S-ACYL FATTY ACID SYNTHASE THIOESTERASE, MEDIUM CHAIN"/>
    <property type="match status" value="1"/>
</dbReference>
<keyword evidence="5" id="KW-1185">Reference proteome</keyword>
<comment type="caution">
    <text evidence="4">The sequence shown here is derived from an EMBL/GenBank/DDBJ whole genome shotgun (WGS) entry which is preliminary data.</text>
</comment>
<dbReference type="OrthoDB" id="8480037at2"/>
<dbReference type="PANTHER" id="PTHR11487">
    <property type="entry name" value="THIOESTERASE"/>
    <property type="match status" value="1"/>
</dbReference>
<dbReference type="InterPro" id="IPR012223">
    <property type="entry name" value="TEII"/>
</dbReference>
<name>A0A4Y3RUA1_9ACTN</name>
<gene>
    <name evidence="4" type="ORF">SGA01_71060</name>
</gene>
<dbReference type="InterPro" id="IPR001031">
    <property type="entry name" value="Thioesterase"/>
</dbReference>
<dbReference type="GO" id="GO:0016787">
    <property type="term" value="F:hydrolase activity"/>
    <property type="evidence" value="ECO:0007669"/>
    <property type="project" value="UniProtKB-KW"/>
</dbReference>
<keyword evidence="2" id="KW-0378">Hydrolase</keyword>
<evidence type="ECO:0000256" key="2">
    <source>
        <dbReference type="ARBA" id="ARBA00022801"/>
    </source>
</evidence>
<evidence type="ECO:0000259" key="3">
    <source>
        <dbReference type="SMART" id="SM00824"/>
    </source>
</evidence>
<dbReference type="AlphaFoldDB" id="A0A4Y3RUA1"/>
<evidence type="ECO:0000313" key="4">
    <source>
        <dbReference type="EMBL" id="GEB61501.1"/>
    </source>
</evidence>
<dbReference type="InterPro" id="IPR029058">
    <property type="entry name" value="AB_hydrolase_fold"/>
</dbReference>
<dbReference type="EMBL" id="BJMN01000058">
    <property type="protein sequence ID" value="GEB61501.1"/>
    <property type="molecule type" value="Genomic_DNA"/>
</dbReference>
<comment type="similarity">
    <text evidence="1">Belongs to the thioesterase family.</text>
</comment>
<dbReference type="GO" id="GO:0008610">
    <property type="term" value="P:lipid biosynthetic process"/>
    <property type="evidence" value="ECO:0007669"/>
    <property type="project" value="TreeGrafter"/>
</dbReference>
<protein>
    <submittedName>
        <fullName evidence="4">Thioesterase</fullName>
    </submittedName>
</protein>
<feature type="domain" description="Thioesterase TesA-like" evidence="3">
    <location>
        <begin position="22"/>
        <end position="214"/>
    </location>
</feature>
<sequence length="262" mass="28337">MTVGRSPFLRPRPVDDPAVRLIGFHHAGGSAAVYYPFVRHLPADWDLLLLDLPGRGRRAAATQLDDMAEVVETVVADVLPWADDGAPFALFGHSMGAVVAVETARALEALGRYPVWTGVSGRVAPLHPGVGAVPLHTLDDAALLDVMLDLGGMPERVTEAAEFLDRFLRTVRADLKAVDNYRPAPGRTPLNSPLTVFGGTQDAWAPASAMHMWRRETGARFTQKFFPGGHFYFLDSGFPALTDQVIGQIEAFLDLADDAQVA</sequence>
<evidence type="ECO:0000313" key="5">
    <source>
        <dbReference type="Proteomes" id="UP000315226"/>
    </source>
</evidence>
<dbReference type="SMART" id="SM00824">
    <property type="entry name" value="PKS_TE"/>
    <property type="match status" value="1"/>
</dbReference>
<evidence type="ECO:0000256" key="1">
    <source>
        <dbReference type="ARBA" id="ARBA00007169"/>
    </source>
</evidence>
<dbReference type="Proteomes" id="UP000315226">
    <property type="component" value="Unassembled WGS sequence"/>
</dbReference>
<dbReference type="InterPro" id="IPR020802">
    <property type="entry name" value="TesA-like"/>
</dbReference>